<dbReference type="InterPro" id="IPR007808">
    <property type="entry name" value="Elf1"/>
</dbReference>
<feature type="compositionally biased region" description="Acidic residues" evidence="11">
    <location>
        <begin position="129"/>
        <end position="141"/>
    </location>
</feature>
<reference evidence="12 13" key="1">
    <citation type="journal article" date="2011" name="J. Gen. Appl. Microbiol.">
        <title>Draft genome sequencing of the enigmatic basidiomycete Mixia osmundae.</title>
        <authorList>
            <person name="Nishida H."/>
            <person name="Nagatsuka Y."/>
            <person name="Sugiyama J."/>
        </authorList>
    </citation>
    <scope>NUCLEOTIDE SEQUENCE [LARGE SCALE GENOMIC DNA]</scope>
    <source>
        <strain evidence="13">CBS 9802 / IAM 14324 / JCM 22182 / KY 12970</strain>
    </source>
</reference>
<reference evidence="12 13" key="2">
    <citation type="journal article" date="2012" name="Open Biol.">
        <title>Characteristics of nucleosomes and linker DNA regions on the genome of the basidiomycete Mixia osmundae revealed by mono- and dinucleosome mapping.</title>
        <authorList>
            <person name="Nishida H."/>
            <person name="Kondo S."/>
            <person name="Matsumoto T."/>
            <person name="Suzuki Y."/>
            <person name="Yoshikawa H."/>
            <person name="Taylor T.D."/>
            <person name="Sugiyama J."/>
        </authorList>
    </citation>
    <scope>NUCLEOTIDE SEQUENCE [LARGE SCALE GENOMIC DNA]</scope>
    <source>
        <strain evidence="13">CBS 9802 / IAM 14324 / JCM 22182 / KY 12970</strain>
    </source>
</reference>
<evidence type="ECO:0000256" key="2">
    <source>
        <dbReference type="ARBA" id="ARBA00004123"/>
    </source>
</evidence>
<evidence type="ECO:0000256" key="9">
    <source>
        <dbReference type="ARBA" id="ARBA00023242"/>
    </source>
</evidence>
<evidence type="ECO:0000256" key="8">
    <source>
        <dbReference type="ARBA" id="ARBA00023163"/>
    </source>
</evidence>
<dbReference type="OrthoDB" id="445983at2759"/>
<sequence>MGKRKSSKKLAPKFRAQPLDKSFRCLLCQATGTCAVTMDRQKLVGTLKCTDCHAKYATSINHLSEPIDVFSDWIDEADRLAKRAASKAAARQADRDEHLDGPEEDQDGLTPEPDSRPPPQRKLPKTADEYDEEDDDEEADLPDIPQTKRQRVEDSDEDE</sequence>
<keyword evidence="7 10" id="KW-0805">Transcription regulation</keyword>
<dbReference type="Gene3D" id="2.20.25.190">
    <property type="match status" value="1"/>
</dbReference>
<evidence type="ECO:0000256" key="5">
    <source>
        <dbReference type="ARBA" id="ARBA00022771"/>
    </source>
</evidence>
<dbReference type="InParanoid" id="G7DUR7"/>
<dbReference type="GO" id="GO:0000993">
    <property type="term" value="F:RNA polymerase II complex binding"/>
    <property type="evidence" value="ECO:0007669"/>
    <property type="project" value="TreeGrafter"/>
</dbReference>
<evidence type="ECO:0000313" key="12">
    <source>
        <dbReference type="EMBL" id="GAA94327.1"/>
    </source>
</evidence>
<evidence type="ECO:0000256" key="1">
    <source>
        <dbReference type="ARBA" id="ARBA00003357"/>
    </source>
</evidence>
<dbReference type="STRING" id="764103.G7DUR7"/>
<keyword evidence="13" id="KW-1185">Reference proteome</keyword>
<evidence type="ECO:0000256" key="4">
    <source>
        <dbReference type="ARBA" id="ARBA00022723"/>
    </source>
</evidence>
<keyword evidence="8 10" id="KW-0804">Transcription</keyword>
<feature type="compositionally biased region" description="Basic and acidic residues" evidence="11">
    <location>
        <begin position="92"/>
        <end position="101"/>
    </location>
</feature>
<gene>
    <name evidence="12" type="primary">Mo00977</name>
    <name evidence="12" type="ORF">E5Q_00977</name>
</gene>
<evidence type="ECO:0000256" key="6">
    <source>
        <dbReference type="ARBA" id="ARBA00022833"/>
    </source>
</evidence>
<dbReference type="RefSeq" id="XP_014566020.1">
    <property type="nucleotide sequence ID" value="XM_014710534.1"/>
</dbReference>
<dbReference type="FunCoup" id="G7DUR7">
    <property type="interactions" value="168"/>
</dbReference>
<evidence type="ECO:0000256" key="11">
    <source>
        <dbReference type="SAM" id="MobiDB-lite"/>
    </source>
</evidence>
<evidence type="ECO:0000313" key="13">
    <source>
        <dbReference type="Proteomes" id="UP000009131"/>
    </source>
</evidence>
<dbReference type="InterPro" id="IPR038567">
    <property type="entry name" value="T_Elf1_sf"/>
</dbReference>
<dbReference type="FunFam" id="2.20.25.190:FF:000001">
    <property type="entry name" value="Transcription elongation factor 1 homolog"/>
    <property type="match status" value="1"/>
</dbReference>
<dbReference type="GO" id="GO:0006368">
    <property type="term" value="P:transcription elongation by RNA polymerase II"/>
    <property type="evidence" value="ECO:0007669"/>
    <property type="project" value="TreeGrafter"/>
</dbReference>
<dbReference type="GO" id="GO:0008023">
    <property type="term" value="C:transcription elongation factor complex"/>
    <property type="evidence" value="ECO:0007669"/>
    <property type="project" value="TreeGrafter"/>
</dbReference>
<feature type="region of interest" description="Disordered" evidence="11">
    <location>
        <begin position="81"/>
        <end position="159"/>
    </location>
</feature>
<dbReference type="PANTHER" id="PTHR20934:SF0">
    <property type="entry name" value="TRANSCRIPTION ELONGATION FACTOR 1 HOMOLOG"/>
    <property type="match status" value="1"/>
</dbReference>
<keyword evidence="5 10" id="KW-0863">Zinc-finger</keyword>
<evidence type="ECO:0000256" key="7">
    <source>
        <dbReference type="ARBA" id="ARBA00023015"/>
    </source>
</evidence>
<keyword evidence="4 10" id="KW-0479">Metal-binding</keyword>
<accession>G7DUR7</accession>
<protein>
    <recommendedName>
        <fullName evidence="10">Transcription elongation factor 1 homolog</fullName>
    </recommendedName>
</protein>
<comment type="subcellular location">
    <subcellularLocation>
        <location evidence="2 10">Nucleus</location>
    </subcellularLocation>
</comment>
<comment type="function">
    <text evidence="1 10">Transcription elongation factor implicated in the maintenance of proper chromatin structure in actively transcribed regions.</text>
</comment>
<comment type="caution">
    <text evidence="12">The sequence shown here is derived from an EMBL/GenBank/DDBJ whole genome shotgun (WGS) entry which is preliminary data.</text>
</comment>
<dbReference type="HOGENOM" id="CLU_105983_0_1_1"/>
<evidence type="ECO:0000256" key="3">
    <source>
        <dbReference type="ARBA" id="ARBA00009730"/>
    </source>
</evidence>
<dbReference type="GO" id="GO:0008270">
    <property type="term" value="F:zinc ion binding"/>
    <property type="evidence" value="ECO:0007669"/>
    <property type="project" value="UniProtKB-KW"/>
</dbReference>
<name>G7DUR7_MIXOS</name>
<dbReference type="PANTHER" id="PTHR20934">
    <property type="entry name" value="TRANSCRIPTION ELONGATION FACTOR 1 HOMOLOG"/>
    <property type="match status" value="1"/>
</dbReference>
<keyword evidence="9 10" id="KW-0539">Nucleus</keyword>
<dbReference type="EMBL" id="BABT02000032">
    <property type="protein sequence ID" value="GAA94327.1"/>
    <property type="molecule type" value="Genomic_DNA"/>
</dbReference>
<dbReference type="eggNOG" id="KOG3214">
    <property type="taxonomic scope" value="Eukaryota"/>
</dbReference>
<dbReference type="Pfam" id="PF05129">
    <property type="entry name" value="Zn_ribbon_Elf1"/>
    <property type="match status" value="1"/>
</dbReference>
<dbReference type="OMA" id="HEKSITC"/>
<keyword evidence="6 10" id="KW-0862">Zinc</keyword>
<organism evidence="12 13">
    <name type="scientific">Mixia osmundae (strain CBS 9802 / IAM 14324 / JCM 22182 / KY 12970)</name>
    <dbReference type="NCBI Taxonomy" id="764103"/>
    <lineage>
        <taxon>Eukaryota</taxon>
        <taxon>Fungi</taxon>
        <taxon>Dikarya</taxon>
        <taxon>Basidiomycota</taxon>
        <taxon>Pucciniomycotina</taxon>
        <taxon>Mixiomycetes</taxon>
        <taxon>Mixiales</taxon>
        <taxon>Mixiaceae</taxon>
        <taxon>Mixia</taxon>
    </lineage>
</organism>
<dbReference type="SUPFAM" id="SSF57783">
    <property type="entry name" value="Zinc beta-ribbon"/>
    <property type="match status" value="1"/>
</dbReference>
<dbReference type="Proteomes" id="UP000009131">
    <property type="component" value="Unassembled WGS sequence"/>
</dbReference>
<proteinExistence type="inferred from homology"/>
<dbReference type="AlphaFoldDB" id="G7DUR7"/>
<evidence type="ECO:0000256" key="10">
    <source>
        <dbReference type="RuleBase" id="RU364033"/>
    </source>
</evidence>
<comment type="similarity">
    <text evidence="3 10">Belongs to the ELOF1 family.</text>
</comment>